<proteinExistence type="predicted"/>
<feature type="domain" description="DUF5642" evidence="2">
    <location>
        <begin position="40"/>
        <end position="224"/>
    </location>
</feature>
<dbReference type="Pfam" id="PF18702">
    <property type="entry name" value="DUF5642"/>
    <property type="match status" value="1"/>
</dbReference>
<gene>
    <name evidence="3" type="ORF">MB901379_03943</name>
</gene>
<dbReference type="Proteomes" id="UP000269998">
    <property type="component" value="Chromosome"/>
</dbReference>
<dbReference type="AlphaFoldDB" id="A0A447GIU9"/>
<accession>A0A447GIU9</accession>
<dbReference type="RefSeq" id="WP_174237047.1">
    <property type="nucleotide sequence ID" value="NZ_CBCSKE010000009.1"/>
</dbReference>
<evidence type="ECO:0000313" key="3">
    <source>
        <dbReference type="EMBL" id="VDM90345.1"/>
    </source>
</evidence>
<dbReference type="InterPro" id="IPR041313">
    <property type="entry name" value="DUF5642"/>
</dbReference>
<dbReference type="KEGG" id="mbai:MB901379_03943"/>
<sequence length="225" mass="22732" precursor="true">MRPFRIGLIATALVAACGHVPTPVSAPAPVSSSAGPATVNPANIKRVGRELPPDYEVTSGLRGGVSPRVIWRLDGDATATPAPCGSLADLGSGVDQSAQGVSGSGAGGIIDAVVVAVSTGPAALDGNLVAECAQWTMSDPHTTASIRLTQPPRIDGVQTLGMVADIRTSVESGAEIATQAYTFIAYLGAYYAFTTLTTDPGSMGAPLAPQFAADLLVKTVSTLRS</sequence>
<feature type="chain" id="PRO_5019454181" description="DUF5642 domain-containing protein" evidence="1">
    <location>
        <begin position="27"/>
        <end position="225"/>
    </location>
</feature>
<keyword evidence="4" id="KW-1185">Reference proteome</keyword>
<dbReference type="PROSITE" id="PS51257">
    <property type="entry name" value="PROKAR_LIPOPROTEIN"/>
    <property type="match status" value="1"/>
</dbReference>
<evidence type="ECO:0000313" key="4">
    <source>
        <dbReference type="Proteomes" id="UP000269998"/>
    </source>
</evidence>
<organism evidence="3 4">
    <name type="scientific">Mycobacterium basiliense</name>
    <dbReference type="NCBI Taxonomy" id="2094119"/>
    <lineage>
        <taxon>Bacteria</taxon>
        <taxon>Bacillati</taxon>
        <taxon>Actinomycetota</taxon>
        <taxon>Actinomycetes</taxon>
        <taxon>Mycobacteriales</taxon>
        <taxon>Mycobacteriaceae</taxon>
        <taxon>Mycobacterium</taxon>
    </lineage>
</organism>
<evidence type="ECO:0000259" key="2">
    <source>
        <dbReference type="Pfam" id="PF18702"/>
    </source>
</evidence>
<reference evidence="4" key="1">
    <citation type="submission" date="2018-02" db="EMBL/GenBank/DDBJ databases">
        <authorList>
            <person name="Seth-Smith MB H."/>
            <person name="Seth-Smith H."/>
        </authorList>
    </citation>
    <scope>NUCLEOTIDE SEQUENCE [LARGE SCALE GENOMIC DNA]</scope>
</reference>
<evidence type="ECO:0000256" key="1">
    <source>
        <dbReference type="SAM" id="SignalP"/>
    </source>
</evidence>
<dbReference type="EMBL" id="LR130759">
    <property type="protein sequence ID" value="VDM90345.1"/>
    <property type="molecule type" value="Genomic_DNA"/>
</dbReference>
<feature type="signal peptide" evidence="1">
    <location>
        <begin position="1"/>
        <end position="26"/>
    </location>
</feature>
<keyword evidence="1" id="KW-0732">Signal</keyword>
<name>A0A447GIU9_9MYCO</name>
<protein>
    <recommendedName>
        <fullName evidence="2">DUF5642 domain-containing protein</fullName>
    </recommendedName>
</protein>